<name>A0ACC4D712_POPAL</name>
<evidence type="ECO:0000313" key="1">
    <source>
        <dbReference type="EMBL" id="KAL3612873.1"/>
    </source>
</evidence>
<proteinExistence type="predicted"/>
<protein>
    <submittedName>
        <fullName evidence="1">Uncharacterized protein</fullName>
    </submittedName>
</protein>
<dbReference type="EMBL" id="RCHU02000001">
    <property type="protein sequence ID" value="KAL3612873.1"/>
    <property type="molecule type" value="Genomic_DNA"/>
</dbReference>
<comment type="caution">
    <text evidence="1">The sequence shown here is derived from an EMBL/GenBank/DDBJ whole genome shotgun (WGS) entry which is preliminary data.</text>
</comment>
<organism evidence="1 2">
    <name type="scientific">Populus alba</name>
    <name type="common">White poplar</name>
    <dbReference type="NCBI Taxonomy" id="43335"/>
    <lineage>
        <taxon>Eukaryota</taxon>
        <taxon>Viridiplantae</taxon>
        <taxon>Streptophyta</taxon>
        <taxon>Embryophyta</taxon>
        <taxon>Tracheophyta</taxon>
        <taxon>Spermatophyta</taxon>
        <taxon>Magnoliopsida</taxon>
        <taxon>eudicotyledons</taxon>
        <taxon>Gunneridae</taxon>
        <taxon>Pentapetalae</taxon>
        <taxon>rosids</taxon>
        <taxon>fabids</taxon>
        <taxon>Malpighiales</taxon>
        <taxon>Salicaceae</taxon>
        <taxon>Saliceae</taxon>
        <taxon>Populus</taxon>
    </lineage>
</organism>
<sequence length="67" mass="7770">YNQLSVEVYQLPASMNVSERFTCKASIADYDLHRGWWYQSCPLCIKSLSDKGIIFRCIEHNEVTTIP</sequence>
<dbReference type="Proteomes" id="UP000309997">
    <property type="component" value="Unassembled WGS sequence"/>
</dbReference>
<feature type="non-terminal residue" evidence="1">
    <location>
        <position position="1"/>
    </location>
</feature>
<accession>A0ACC4D712</accession>
<evidence type="ECO:0000313" key="2">
    <source>
        <dbReference type="Proteomes" id="UP000309997"/>
    </source>
</evidence>
<keyword evidence="2" id="KW-1185">Reference proteome</keyword>
<gene>
    <name evidence="1" type="ORF">D5086_003893</name>
</gene>
<feature type="non-terminal residue" evidence="1">
    <location>
        <position position="67"/>
    </location>
</feature>
<reference evidence="1 2" key="1">
    <citation type="journal article" date="2024" name="Plant Biotechnol. J.">
        <title>Genome and CRISPR/Cas9 system of a widespread forest tree (Populus alba) in the world.</title>
        <authorList>
            <person name="Liu Y.J."/>
            <person name="Jiang P.F."/>
            <person name="Han X.M."/>
            <person name="Li X.Y."/>
            <person name="Wang H.M."/>
            <person name="Wang Y.J."/>
            <person name="Wang X.X."/>
            <person name="Zeng Q.Y."/>
        </authorList>
    </citation>
    <scope>NUCLEOTIDE SEQUENCE [LARGE SCALE GENOMIC DNA]</scope>
    <source>
        <strain evidence="2">cv. PAL-ZL1</strain>
    </source>
</reference>